<keyword evidence="1" id="KW-0614">Plasmid</keyword>
<dbReference type="AlphaFoldDB" id="Q1QFY2"/>
<dbReference type="OrthoDB" id="8265327at2"/>
<reference evidence="2" key="1">
    <citation type="submission" date="2006-03" db="EMBL/GenBank/DDBJ databases">
        <title>Complete sequence of plasmid 1 of Nitrobacter hamburgensis X14.</title>
        <authorList>
            <consortium name="US DOE Joint Genome Institute"/>
            <person name="Copeland A."/>
            <person name="Lucas S."/>
            <person name="Lapidus A."/>
            <person name="Barry K."/>
            <person name="Detter J.C."/>
            <person name="Glavina del Rio T."/>
            <person name="Hammon N."/>
            <person name="Israni S."/>
            <person name="Dalin E."/>
            <person name="Tice H."/>
            <person name="Pitluck S."/>
            <person name="Chain P."/>
            <person name="Malfatti S."/>
            <person name="Shin M."/>
            <person name="Vergez L."/>
            <person name="Schmutz J."/>
            <person name="Larimer F."/>
            <person name="Land M."/>
            <person name="Hauser L."/>
            <person name="Kyrpides N."/>
            <person name="Ivanova N."/>
            <person name="Ward B."/>
            <person name="Arp D."/>
            <person name="Klotz M."/>
            <person name="Stein L."/>
            <person name="O'Mullan G."/>
            <person name="Starkenburg S."/>
            <person name="Sayavedra L."/>
            <person name="Poret-Peterson A.T."/>
            <person name="Gentry M.E."/>
            <person name="Bruce D."/>
            <person name="Richardson P."/>
        </authorList>
    </citation>
    <scope>NUCLEOTIDE SEQUENCE [LARGE SCALE GENOMIC DNA]</scope>
    <source>
        <strain evidence="2">DSM 10229 / NCIMB 13809 / X14</strain>
        <plasmid evidence="2">Plasmid pNITHX1</plasmid>
    </source>
</reference>
<proteinExistence type="predicted"/>
<keyword evidence="2" id="KW-1185">Reference proteome</keyword>
<protein>
    <submittedName>
        <fullName evidence="1">Uncharacterized protein</fullName>
    </submittedName>
</protein>
<geneLocation type="plasmid" evidence="2">
    <name>pNITHX1</name>
</geneLocation>
<dbReference type="Proteomes" id="UP000001953">
    <property type="component" value="Plasmid 1"/>
</dbReference>
<gene>
    <name evidence="1" type="ordered locus">Nham_4257</name>
</gene>
<name>Q1QFY2_NITHX</name>
<evidence type="ECO:0000313" key="2">
    <source>
        <dbReference type="Proteomes" id="UP000001953"/>
    </source>
</evidence>
<organism evidence="1 2">
    <name type="scientific">Nitrobacter hamburgensis (strain DSM 10229 / NCIMB 13809 / X14)</name>
    <dbReference type="NCBI Taxonomy" id="323097"/>
    <lineage>
        <taxon>Bacteria</taxon>
        <taxon>Pseudomonadati</taxon>
        <taxon>Pseudomonadota</taxon>
        <taxon>Alphaproteobacteria</taxon>
        <taxon>Hyphomicrobiales</taxon>
        <taxon>Nitrobacteraceae</taxon>
        <taxon>Nitrobacter</taxon>
    </lineage>
</organism>
<dbReference type="EMBL" id="CP000320">
    <property type="protein sequence ID" value="ABE64865.1"/>
    <property type="molecule type" value="Genomic_DNA"/>
</dbReference>
<evidence type="ECO:0000313" key="1">
    <source>
        <dbReference type="EMBL" id="ABE64865.1"/>
    </source>
</evidence>
<sequence>MKRVETTTDRSRGTLTYQLDDGRYVSLDANAVAIYGAENLVQWLGLERIPVMQNGRRVGKLPTDAEPLDALKREGDAWIAEAHLDLDTVKEFERDG</sequence>
<dbReference type="KEGG" id="nha:Nham_4257"/>
<accession>Q1QFY2</accession>
<dbReference type="HOGENOM" id="CLU_2356864_0_0_5"/>